<reference evidence="1 2" key="1">
    <citation type="journal article" date="2016" name="Nat. Commun.">
        <title>Thousands of microbial genomes shed light on interconnected biogeochemical processes in an aquifer system.</title>
        <authorList>
            <person name="Anantharaman K."/>
            <person name="Brown C.T."/>
            <person name="Hug L.A."/>
            <person name="Sharon I."/>
            <person name="Castelle C.J."/>
            <person name="Probst A.J."/>
            <person name="Thomas B.C."/>
            <person name="Singh A."/>
            <person name="Wilkins M.J."/>
            <person name="Karaoz U."/>
            <person name="Brodie E.L."/>
            <person name="Williams K.H."/>
            <person name="Hubbard S.S."/>
            <person name="Banfield J.F."/>
        </authorList>
    </citation>
    <scope>NUCLEOTIDE SEQUENCE [LARGE SCALE GENOMIC DNA]</scope>
</reference>
<accession>A0A1G1ZVS7</accession>
<dbReference type="AlphaFoldDB" id="A0A1G1ZVS7"/>
<dbReference type="STRING" id="1798409.A3I24_02240"/>
<evidence type="ECO:0000313" key="1">
    <source>
        <dbReference type="EMBL" id="OGY68226.1"/>
    </source>
</evidence>
<protein>
    <submittedName>
        <fullName evidence="1">Uncharacterized protein</fullName>
    </submittedName>
</protein>
<evidence type="ECO:0000313" key="2">
    <source>
        <dbReference type="Proteomes" id="UP000177690"/>
    </source>
</evidence>
<organism evidence="1 2">
    <name type="scientific">Candidatus Harrisonbacteria bacterium RIFCSPLOWO2_02_FULL_41_13b</name>
    <dbReference type="NCBI Taxonomy" id="1798409"/>
    <lineage>
        <taxon>Bacteria</taxon>
        <taxon>Candidatus Harrisoniibacteriota</taxon>
    </lineage>
</organism>
<proteinExistence type="predicted"/>
<name>A0A1G1ZVS7_9BACT</name>
<gene>
    <name evidence="1" type="ORF">A3I24_02240</name>
</gene>
<comment type="caution">
    <text evidence="1">The sequence shown here is derived from an EMBL/GenBank/DDBJ whole genome shotgun (WGS) entry which is preliminary data.</text>
</comment>
<sequence length="68" mass="7405">MFNNGALATSIHITLWRVVSQNWLAPGVTIKMYEDTLRRNDAAIANFGNNPLGMKAILFNNGVDSGLA</sequence>
<dbReference type="EMBL" id="MHJL01000004">
    <property type="protein sequence ID" value="OGY68226.1"/>
    <property type="molecule type" value="Genomic_DNA"/>
</dbReference>
<dbReference type="Proteomes" id="UP000177690">
    <property type="component" value="Unassembled WGS sequence"/>
</dbReference>